<organism evidence="2 3">
    <name type="scientific">Streptomyces europaeiscabiei</name>
    <dbReference type="NCBI Taxonomy" id="146819"/>
    <lineage>
        <taxon>Bacteria</taxon>
        <taxon>Bacillati</taxon>
        <taxon>Actinomycetota</taxon>
        <taxon>Actinomycetes</taxon>
        <taxon>Kitasatosporales</taxon>
        <taxon>Streptomycetaceae</taxon>
        <taxon>Streptomyces</taxon>
    </lineage>
</organism>
<dbReference type="RefSeq" id="WP_319062183.1">
    <property type="nucleotide sequence ID" value="NZ_JARAYT010000003.1"/>
</dbReference>
<dbReference type="Proteomes" id="UP001271274">
    <property type="component" value="Unassembled WGS sequence"/>
</dbReference>
<feature type="region of interest" description="Disordered" evidence="1">
    <location>
        <begin position="52"/>
        <end position="82"/>
    </location>
</feature>
<accession>A0ABU4NE05</accession>
<protein>
    <submittedName>
        <fullName evidence="2">Uncharacterized protein</fullName>
    </submittedName>
</protein>
<evidence type="ECO:0000256" key="1">
    <source>
        <dbReference type="SAM" id="MobiDB-lite"/>
    </source>
</evidence>
<evidence type="ECO:0000313" key="2">
    <source>
        <dbReference type="EMBL" id="MDX3701040.1"/>
    </source>
</evidence>
<comment type="caution">
    <text evidence="2">The sequence shown here is derived from an EMBL/GenBank/DDBJ whole genome shotgun (WGS) entry which is preliminary data.</text>
</comment>
<sequence length="82" mass="8729">MVNVDENPLLRERDVPAGWPGMRGTRVVVTGAPGVWARASYALLLPDRATGVSGAHPSIRPSVHPPVRPWSGPRNVPSPEGC</sequence>
<gene>
    <name evidence="2" type="ORF">PV662_14955</name>
</gene>
<reference evidence="2 3" key="1">
    <citation type="journal article" date="2023" name="Microb. Genom.">
        <title>Mesoterricola silvestris gen. nov., sp. nov., Mesoterricola sediminis sp. nov., Geothrix oryzae sp. nov., Geothrix edaphica sp. nov., Geothrix rubra sp. nov., and Geothrix limicola sp. nov., six novel members of Acidobacteriota isolated from soils.</title>
        <authorList>
            <person name="Weisberg A.J."/>
            <person name="Pearce E."/>
            <person name="Kramer C.G."/>
            <person name="Chang J.H."/>
            <person name="Clarke C.R."/>
        </authorList>
    </citation>
    <scope>NUCLEOTIDE SEQUENCE [LARGE SCALE GENOMIC DNA]</scope>
    <source>
        <strain evidence="2 3">ID09-01A</strain>
    </source>
</reference>
<keyword evidence="3" id="KW-1185">Reference proteome</keyword>
<evidence type="ECO:0000313" key="3">
    <source>
        <dbReference type="Proteomes" id="UP001271274"/>
    </source>
</evidence>
<dbReference type="EMBL" id="JARAYU010000004">
    <property type="protein sequence ID" value="MDX3701040.1"/>
    <property type="molecule type" value="Genomic_DNA"/>
</dbReference>
<proteinExistence type="predicted"/>
<name>A0ABU4NE05_9ACTN</name>